<gene>
    <name evidence="6" type="ORF">SAMN04487964_104100</name>
</gene>
<evidence type="ECO:0000313" key="6">
    <source>
        <dbReference type="EMBL" id="SMR73438.1"/>
    </source>
</evidence>
<dbReference type="RefSeq" id="WP_239039658.1">
    <property type="nucleotide sequence ID" value="NZ_BAAAEY010000001.1"/>
</dbReference>
<dbReference type="NCBIfam" id="TIGR00254">
    <property type="entry name" value="GGDEF"/>
    <property type="match status" value="1"/>
</dbReference>
<dbReference type="Proteomes" id="UP001159257">
    <property type="component" value="Unassembled WGS sequence"/>
</dbReference>
<keyword evidence="3" id="KW-1133">Transmembrane helix</keyword>
<dbReference type="InterPro" id="IPR050469">
    <property type="entry name" value="Diguanylate_Cyclase"/>
</dbReference>
<dbReference type="PROSITE" id="PS50885">
    <property type="entry name" value="HAMP"/>
    <property type="match status" value="1"/>
</dbReference>
<evidence type="ECO:0000259" key="4">
    <source>
        <dbReference type="PROSITE" id="PS50885"/>
    </source>
</evidence>
<dbReference type="Pfam" id="PF00672">
    <property type="entry name" value="HAMP"/>
    <property type="match status" value="1"/>
</dbReference>
<reference evidence="6 7" key="1">
    <citation type="submission" date="2017-05" db="EMBL/GenBank/DDBJ databases">
        <authorList>
            <person name="Varghese N."/>
            <person name="Submissions S."/>
        </authorList>
    </citation>
    <scope>NUCLEOTIDE SEQUENCE [LARGE SCALE GENOMIC DNA]</scope>
    <source>
        <strain evidence="6 7">CGMCC 1.7287</strain>
    </source>
</reference>
<feature type="transmembrane region" description="Helical" evidence="3">
    <location>
        <begin position="143"/>
        <end position="161"/>
    </location>
</feature>
<evidence type="ECO:0000313" key="7">
    <source>
        <dbReference type="Proteomes" id="UP001159257"/>
    </source>
</evidence>
<evidence type="ECO:0000259" key="5">
    <source>
        <dbReference type="PROSITE" id="PS50887"/>
    </source>
</evidence>
<dbReference type="EMBL" id="FXWV01000004">
    <property type="protein sequence ID" value="SMR73438.1"/>
    <property type="molecule type" value="Genomic_DNA"/>
</dbReference>
<dbReference type="PANTHER" id="PTHR45138">
    <property type="entry name" value="REGULATORY COMPONENTS OF SENSORY TRANSDUCTION SYSTEM"/>
    <property type="match status" value="1"/>
</dbReference>
<dbReference type="SUPFAM" id="SSF55073">
    <property type="entry name" value="Nucleotide cyclase"/>
    <property type="match status" value="1"/>
</dbReference>
<keyword evidence="3" id="KW-0812">Transmembrane</keyword>
<proteinExistence type="predicted"/>
<comment type="caution">
    <text evidence="6">The sequence shown here is derived from an EMBL/GenBank/DDBJ whole genome shotgun (WGS) entry which is preliminary data.</text>
</comment>
<keyword evidence="7" id="KW-1185">Reference proteome</keyword>
<dbReference type="PROSITE" id="PS50887">
    <property type="entry name" value="GGDEF"/>
    <property type="match status" value="1"/>
</dbReference>
<evidence type="ECO:0000256" key="2">
    <source>
        <dbReference type="ARBA" id="ARBA00034247"/>
    </source>
</evidence>
<accession>A0ABY1RYW4</accession>
<dbReference type="Gene3D" id="3.30.70.270">
    <property type="match status" value="1"/>
</dbReference>
<dbReference type="SMART" id="SM00304">
    <property type="entry name" value="HAMP"/>
    <property type="match status" value="1"/>
</dbReference>
<dbReference type="PANTHER" id="PTHR45138:SF9">
    <property type="entry name" value="DIGUANYLATE CYCLASE DGCM-RELATED"/>
    <property type="match status" value="1"/>
</dbReference>
<dbReference type="Pfam" id="PF00990">
    <property type="entry name" value="GGDEF"/>
    <property type="match status" value="1"/>
</dbReference>
<dbReference type="InterPro" id="IPR003660">
    <property type="entry name" value="HAMP_dom"/>
</dbReference>
<sequence length="418" mass="47505">MGLRAKFTLLLAILACLFLAYVHFWVAPQMSNRALVIEENAHRAQLSLTAEAIIPPLLENDLAKVYELLDAIRYDNPSWVELQLFSSEGGRLYPLMKPSVVDGHFPQLYLEQAVGFLQPPIARLQLAVDMTESRQAAIQFETSLWTALLPFMVFLLAVIWLKVEWIIRRPIEQMVRASRQLVRGSFDHPVPSHKRDELGELARAFDDMRASIERHHINIAEELDQQRKRALLLEQEKQLAEFDAIHDALTGLLNRRELERQVKIALDEVQSQHWKQHVLLYIDLDHFKAVNDNCGHQAGDQLLCDISRVMRERIREKDLLARVGGDEFAILLKDCPLEVGVRIANDICSAVHDYRYVCEKGSYQVGSSIGVAPVLPENASLEHMIAVVDSACYAAKRRGRNRVEVAVGEVLKKSDQVA</sequence>
<evidence type="ECO:0000256" key="3">
    <source>
        <dbReference type="SAM" id="Phobius"/>
    </source>
</evidence>
<protein>
    <recommendedName>
        <fullName evidence="1">diguanylate cyclase</fullName>
        <ecNumber evidence="1">2.7.7.65</ecNumber>
    </recommendedName>
</protein>
<organism evidence="6 7">
    <name type="scientific">Marinobacterium sediminicola</name>
    <dbReference type="NCBI Taxonomy" id="518898"/>
    <lineage>
        <taxon>Bacteria</taxon>
        <taxon>Pseudomonadati</taxon>
        <taxon>Pseudomonadota</taxon>
        <taxon>Gammaproteobacteria</taxon>
        <taxon>Oceanospirillales</taxon>
        <taxon>Oceanospirillaceae</taxon>
        <taxon>Marinobacterium</taxon>
    </lineage>
</organism>
<feature type="domain" description="HAMP" evidence="4">
    <location>
        <begin position="165"/>
        <end position="217"/>
    </location>
</feature>
<dbReference type="Gene3D" id="6.10.340.10">
    <property type="match status" value="1"/>
</dbReference>
<name>A0ABY1RYW4_9GAMM</name>
<dbReference type="InterPro" id="IPR029787">
    <property type="entry name" value="Nucleotide_cyclase"/>
</dbReference>
<dbReference type="CDD" id="cd06225">
    <property type="entry name" value="HAMP"/>
    <property type="match status" value="1"/>
</dbReference>
<evidence type="ECO:0000256" key="1">
    <source>
        <dbReference type="ARBA" id="ARBA00012528"/>
    </source>
</evidence>
<dbReference type="SUPFAM" id="SSF158472">
    <property type="entry name" value="HAMP domain-like"/>
    <property type="match status" value="1"/>
</dbReference>
<dbReference type="InterPro" id="IPR000160">
    <property type="entry name" value="GGDEF_dom"/>
</dbReference>
<dbReference type="SMART" id="SM00267">
    <property type="entry name" value="GGDEF"/>
    <property type="match status" value="1"/>
</dbReference>
<dbReference type="CDD" id="cd01949">
    <property type="entry name" value="GGDEF"/>
    <property type="match status" value="1"/>
</dbReference>
<dbReference type="EC" id="2.7.7.65" evidence="1"/>
<dbReference type="InterPro" id="IPR043128">
    <property type="entry name" value="Rev_trsase/Diguanyl_cyclase"/>
</dbReference>
<keyword evidence="3" id="KW-0472">Membrane</keyword>
<feature type="domain" description="GGDEF" evidence="5">
    <location>
        <begin position="275"/>
        <end position="408"/>
    </location>
</feature>
<comment type="catalytic activity">
    <reaction evidence="2">
        <text>2 GTP = 3',3'-c-di-GMP + 2 diphosphate</text>
        <dbReference type="Rhea" id="RHEA:24898"/>
        <dbReference type="ChEBI" id="CHEBI:33019"/>
        <dbReference type="ChEBI" id="CHEBI:37565"/>
        <dbReference type="ChEBI" id="CHEBI:58805"/>
        <dbReference type="EC" id="2.7.7.65"/>
    </reaction>
</comment>